<gene>
    <name evidence="3" type="ORF">ACFFH4_01415</name>
</gene>
<dbReference type="InterPro" id="IPR001509">
    <property type="entry name" value="Epimerase_deHydtase"/>
</dbReference>
<feature type="domain" description="NAD-dependent epimerase/dehydratase" evidence="2">
    <location>
        <begin position="4"/>
        <end position="229"/>
    </location>
</feature>
<accession>A0ABV6NAB2</accession>
<dbReference type="Gene3D" id="3.40.50.720">
    <property type="entry name" value="NAD(P)-binding Rossmann-like Domain"/>
    <property type="match status" value="1"/>
</dbReference>
<dbReference type="InterPro" id="IPR036291">
    <property type="entry name" value="NAD(P)-bd_dom_sf"/>
</dbReference>
<dbReference type="Pfam" id="PF01370">
    <property type="entry name" value="Epimerase"/>
    <property type="match status" value="1"/>
</dbReference>
<organism evidence="3 4">
    <name type="scientific">Halalkalibacter alkalisediminis</name>
    <dbReference type="NCBI Taxonomy" id="935616"/>
    <lineage>
        <taxon>Bacteria</taxon>
        <taxon>Bacillati</taxon>
        <taxon>Bacillota</taxon>
        <taxon>Bacilli</taxon>
        <taxon>Bacillales</taxon>
        <taxon>Bacillaceae</taxon>
        <taxon>Halalkalibacter</taxon>
    </lineage>
</organism>
<dbReference type="Proteomes" id="UP001589833">
    <property type="component" value="Unassembled WGS sequence"/>
</dbReference>
<dbReference type="EMBL" id="JBHLTR010000003">
    <property type="protein sequence ID" value="MFC0557710.1"/>
    <property type="molecule type" value="Genomic_DNA"/>
</dbReference>
<protein>
    <submittedName>
        <fullName evidence="3">NAD-dependent epimerase/dehydratase family protein</fullName>
    </submittedName>
</protein>
<dbReference type="PANTHER" id="PTHR43000">
    <property type="entry name" value="DTDP-D-GLUCOSE 4,6-DEHYDRATASE-RELATED"/>
    <property type="match status" value="1"/>
</dbReference>
<reference evidence="3 4" key="1">
    <citation type="submission" date="2024-09" db="EMBL/GenBank/DDBJ databases">
        <authorList>
            <person name="Sun Q."/>
            <person name="Mori K."/>
        </authorList>
    </citation>
    <scope>NUCLEOTIDE SEQUENCE [LARGE SCALE GENOMIC DNA]</scope>
    <source>
        <strain evidence="3 4">NCAIM B.02301</strain>
    </source>
</reference>
<comment type="similarity">
    <text evidence="1">Belongs to the NAD(P)-dependent epimerase/dehydratase family.</text>
</comment>
<keyword evidence="4" id="KW-1185">Reference proteome</keyword>
<dbReference type="SUPFAM" id="SSF51735">
    <property type="entry name" value="NAD(P)-binding Rossmann-fold domains"/>
    <property type="match status" value="1"/>
</dbReference>
<comment type="caution">
    <text evidence="3">The sequence shown here is derived from an EMBL/GenBank/DDBJ whole genome shotgun (WGS) entry which is preliminary data.</text>
</comment>
<proteinExistence type="inferred from homology"/>
<name>A0ABV6NAB2_9BACI</name>
<dbReference type="RefSeq" id="WP_273843031.1">
    <property type="nucleotide sequence ID" value="NZ_JAQQWT010000006.1"/>
</dbReference>
<evidence type="ECO:0000256" key="1">
    <source>
        <dbReference type="ARBA" id="ARBA00007637"/>
    </source>
</evidence>
<evidence type="ECO:0000313" key="4">
    <source>
        <dbReference type="Proteomes" id="UP001589833"/>
    </source>
</evidence>
<sequence length="300" mass="34416">MKKALVTGGLGFIGFHLVQKLLREGIDVVIVDEMTPEKKDEQEEKWMRIGRNDLVRLIDQNLEQINFEEALKEVDVVYHLAASTSNDSKWKRLQKVIENNVNITKKLVKALPPRATFIYASTVEVYGERPGKITERTPANPTTPYGITKLASERLIQRDCSERKIAYTILRLPTIYGPWQRADMTFQQIITGETTPDQDRSTLDALYVEDCVEAFYLAGVKKVENEIIQLASGEEDTWYKGLELLEFKGEIKKNPIKTSMVPDKALNLLGFKPKVTLEKGLAKQKEHVTQWHHQRSFDRK</sequence>
<evidence type="ECO:0000259" key="2">
    <source>
        <dbReference type="Pfam" id="PF01370"/>
    </source>
</evidence>
<evidence type="ECO:0000313" key="3">
    <source>
        <dbReference type="EMBL" id="MFC0557710.1"/>
    </source>
</evidence>